<protein>
    <recommendedName>
        <fullName evidence="1">MATH domain-containing protein</fullName>
    </recommendedName>
</protein>
<evidence type="ECO:0000313" key="3">
    <source>
        <dbReference type="Proteomes" id="UP000007015"/>
    </source>
</evidence>
<dbReference type="PROSITE" id="PS50144">
    <property type="entry name" value="MATH"/>
    <property type="match status" value="1"/>
</dbReference>
<dbReference type="Gramene" id="BGIOSGA028194-TA">
    <property type="protein sequence ID" value="BGIOSGA028194-PA"/>
    <property type="gene ID" value="BGIOSGA028194"/>
</dbReference>
<evidence type="ECO:0000259" key="1">
    <source>
        <dbReference type="PROSITE" id="PS50144"/>
    </source>
</evidence>
<dbReference type="EMBL" id="CM000133">
    <property type="protein sequence ID" value="EAZ06000.1"/>
    <property type="molecule type" value="Genomic_DNA"/>
</dbReference>
<sequence>MSLAAAGRIVRTASAIVSRPSTTSHVLRVDGYSHLVYHGHDWGLKDFIAREELERSEYLRDDCFAVQCEVDVTAVRKCHDHPVFISQNIYENRVSDAT</sequence>
<keyword evidence="3" id="KW-1185">Reference proteome</keyword>
<dbReference type="CDD" id="cd00121">
    <property type="entry name" value="MATH"/>
    <property type="match status" value="1"/>
</dbReference>
<dbReference type="InterPro" id="IPR002083">
    <property type="entry name" value="MATH/TRAF_dom"/>
</dbReference>
<dbReference type="Gene3D" id="2.60.210.10">
    <property type="entry name" value="Apoptosis, Tumor Necrosis Factor Receptor Associated Protein 2, Chain A"/>
    <property type="match status" value="1"/>
</dbReference>
<name>A2YSD9_ORYSI</name>
<dbReference type="AlphaFoldDB" id="A2YSD9"/>
<gene>
    <name evidence="2" type="ORF">OsI_28245</name>
</gene>
<dbReference type="SUPFAM" id="SSF49599">
    <property type="entry name" value="TRAF domain-like"/>
    <property type="match status" value="1"/>
</dbReference>
<dbReference type="Pfam" id="PF22486">
    <property type="entry name" value="MATH_2"/>
    <property type="match status" value="1"/>
</dbReference>
<proteinExistence type="predicted"/>
<dbReference type="InterPro" id="IPR008974">
    <property type="entry name" value="TRAF-like"/>
</dbReference>
<dbReference type="Proteomes" id="UP000007015">
    <property type="component" value="Chromosome 8"/>
</dbReference>
<feature type="domain" description="MATH" evidence="1">
    <location>
        <begin position="1"/>
        <end position="70"/>
    </location>
</feature>
<reference evidence="2 3" key="1">
    <citation type="journal article" date="2005" name="PLoS Biol.">
        <title>The genomes of Oryza sativa: a history of duplications.</title>
        <authorList>
            <person name="Yu J."/>
            <person name="Wang J."/>
            <person name="Lin W."/>
            <person name="Li S."/>
            <person name="Li H."/>
            <person name="Zhou J."/>
            <person name="Ni P."/>
            <person name="Dong W."/>
            <person name="Hu S."/>
            <person name="Zeng C."/>
            <person name="Zhang J."/>
            <person name="Zhang Y."/>
            <person name="Li R."/>
            <person name="Xu Z."/>
            <person name="Li S."/>
            <person name="Li X."/>
            <person name="Zheng H."/>
            <person name="Cong L."/>
            <person name="Lin L."/>
            <person name="Yin J."/>
            <person name="Geng J."/>
            <person name="Li G."/>
            <person name="Shi J."/>
            <person name="Liu J."/>
            <person name="Lv H."/>
            <person name="Li J."/>
            <person name="Wang J."/>
            <person name="Deng Y."/>
            <person name="Ran L."/>
            <person name="Shi X."/>
            <person name="Wang X."/>
            <person name="Wu Q."/>
            <person name="Li C."/>
            <person name="Ren X."/>
            <person name="Wang J."/>
            <person name="Wang X."/>
            <person name="Li D."/>
            <person name="Liu D."/>
            <person name="Zhang X."/>
            <person name="Ji Z."/>
            <person name="Zhao W."/>
            <person name="Sun Y."/>
            <person name="Zhang Z."/>
            <person name="Bao J."/>
            <person name="Han Y."/>
            <person name="Dong L."/>
            <person name="Ji J."/>
            <person name="Chen P."/>
            <person name="Wu S."/>
            <person name="Liu J."/>
            <person name="Xiao Y."/>
            <person name="Bu D."/>
            <person name="Tan J."/>
            <person name="Yang L."/>
            <person name="Ye C."/>
            <person name="Zhang J."/>
            <person name="Xu J."/>
            <person name="Zhou Y."/>
            <person name="Yu Y."/>
            <person name="Zhang B."/>
            <person name="Zhuang S."/>
            <person name="Wei H."/>
            <person name="Liu B."/>
            <person name="Lei M."/>
            <person name="Yu H."/>
            <person name="Li Y."/>
            <person name="Xu H."/>
            <person name="Wei S."/>
            <person name="He X."/>
            <person name="Fang L."/>
            <person name="Zhang Z."/>
            <person name="Zhang Y."/>
            <person name="Huang X."/>
            <person name="Su Z."/>
            <person name="Tong W."/>
            <person name="Li J."/>
            <person name="Tong Z."/>
            <person name="Li S."/>
            <person name="Ye J."/>
            <person name="Wang L."/>
            <person name="Fang L."/>
            <person name="Lei T."/>
            <person name="Chen C."/>
            <person name="Chen H."/>
            <person name="Xu Z."/>
            <person name="Li H."/>
            <person name="Huang H."/>
            <person name="Zhang F."/>
            <person name="Xu H."/>
            <person name="Li N."/>
            <person name="Zhao C."/>
            <person name="Li S."/>
            <person name="Dong L."/>
            <person name="Huang Y."/>
            <person name="Li L."/>
            <person name="Xi Y."/>
            <person name="Qi Q."/>
            <person name="Li W."/>
            <person name="Zhang B."/>
            <person name="Hu W."/>
            <person name="Zhang Y."/>
            <person name="Tian X."/>
            <person name="Jiao Y."/>
            <person name="Liang X."/>
            <person name="Jin J."/>
            <person name="Gao L."/>
            <person name="Zheng W."/>
            <person name="Hao B."/>
            <person name="Liu S."/>
            <person name="Wang W."/>
            <person name="Yuan L."/>
            <person name="Cao M."/>
            <person name="McDermott J."/>
            <person name="Samudrala R."/>
            <person name="Wang J."/>
            <person name="Wong G.K."/>
            <person name="Yang H."/>
        </authorList>
    </citation>
    <scope>NUCLEOTIDE SEQUENCE [LARGE SCALE GENOMIC DNA]</scope>
    <source>
        <strain evidence="3">cv. 93-11</strain>
    </source>
</reference>
<organism evidence="2 3">
    <name type="scientific">Oryza sativa subsp. indica</name>
    <name type="common">Rice</name>
    <dbReference type="NCBI Taxonomy" id="39946"/>
    <lineage>
        <taxon>Eukaryota</taxon>
        <taxon>Viridiplantae</taxon>
        <taxon>Streptophyta</taxon>
        <taxon>Embryophyta</taxon>
        <taxon>Tracheophyta</taxon>
        <taxon>Spermatophyta</taxon>
        <taxon>Magnoliopsida</taxon>
        <taxon>Liliopsida</taxon>
        <taxon>Poales</taxon>
        <taxon>Poaceae</taxon>
        <taxon>BOP clade</taxon>
        <taxon>Oryzoideae</taxon>
        <taxon>Oryzeae</taxon>
        <taxon>Oryzinae</taxon>
        <taxon>Oryza</taxon>
        <taxon>Oryza sativa</taxon>
    </lineage>
</organism>
<evidence type="ECO:0000313" key="2">
    <source>
        <dbReference type="EMBL" id="EAZ06000.1"/>
    </source>
</evidence>
<accession>A2YSD9</accession>
<dbReference type="STRING" id="39946.A2YSD9"/>
<dbReference type="HOGENOM" id="CLU_2337362_0_0_1"/>